<gene>
    <name evidence="1" type="ORF">RHMOL_Rhmol03G0037300</name>
</gene>
<comment type="caution">
    <text evidence="1">The sequence shown here is derived from an EMBL/GenBank/DDBJ whole genome shotgun (WGS) entry which is preliminary data.</text>
</comment>
<evidence type="ECO:0000313" key="2">
    <source>
        <dbReference type="Proteomes" id="UP001062846"/>
    </source>
</evidence>
<dbReference type="Proteomes" id="UP001062846">
    <property type="component" value="Chromosome 3"/>
</dbReference>
<reference evidence="1" key="1">
    <citation type="submission" date="2022-02" db="EMBL/GenBank/DDBJ databases">
        <title>Plant Genome Project.</title>
        <authorList>
            <person name="Zhang R.-G."/>
        </authorList>
    </citation>
    <scope>NUCLEOTIDE SEQUENCE</scope>
    <source>
        <strain evidence="1">AT1</strain>
    </source>
</reference>
<proteinExistence type="predicted"/>
<sequence>MVSFREAAGLAEGKNYAADIERVREVATEAEVVENAKGSVNIVVHNTESVNLFGPVIPVGYAHFSFIWFPHWLWWLRDKER</sequence>
<name>A0ACC0P9V0_RHOML</name>
<dbReference type="EMBL" id="CM046390">
    <property type="protein sequence ID" value="KAI8562432.1"/>
    <property type="molecule type" value="Genomic_DNA"/>
</dbReference>
<organism evidence="1 2">
    <name type="scientific">Rhododendron molle</name>
    <name type="common">Chinese azalea</name>
    <name type="synonym">Azalea mollis</name>
    <dbReference type="NCBI Taxonomy" id="49168"/>
    <lineage>
        <taxon>Eukaryota</taxon>
        <taxon>Viridiplantae</taxon>
        <taxon>Streptophyta</taxon>
        <taxon>Embryophyta</taxon>
        <taxon>Tracheophyta</taxon>
        <taxon>Spermatophyta</taxon>
        <taxon>Magnoliopsida</taxon>
        <taxon>eudicotyledons</taxon>
        <taxon>Gunneridae</taxon>
        <taxon>Pentapetalae</taxon>
        <taxon>asterids</taxon>
        <taxon>Ericales</taxon>
        <taxon>Ericaceae</taxon>
        <taxon>Ericoideae</taxon>
        <taxon>Rhodoreae</taxon>
        <taxon>Rhododendron</taxon>
    </lineage>
</organism>
<keyword evidence="2" id="KW-1185">Reference proteome</keyword>
<accession>A0ACC0P9V0</accession>
<protein>
    <submittedName>
        <fullName evidence="1">Uncharacterized protein</fullName>
    </submittedName>
</protein>
<evidence type="ECO:0000313" key="1">
    <source>
        <dbReference type="EMBL" id="KAI8562432.1"/>
    </source>
</evidence>